<organism evidence="2 3">
    <name type="scientific">Parasphingopyxis lamellibrachiae</name>
    <dbReference type="NCBI Taxonomy" id="680125"/>
    <lineage>
        <taxon>Bacteria</taxon>
        <taxon>Pseudomonadati</taxon>
        <taxon>Pseudomonadota</taxon>
        <taxon>Alphaproteobacteria</taxon>
        <taxon>Sphingomonadales</taxon>
        <taxon>Sphingomonadaceae</taxon>
        <taxon>Parasphingopyxis</taxon>
    </lineage>
</organism>
<dbReference type="Proteomes" id="UP000256310">
    <property type="component" value="Unassembled WGS sequence"/>
</dbReference>
<dbReference type="AlphaFoldDB" id="A0A3D9FEA8"/>
<evidence type="ECO:0000313" key="3">
    <source>
        <dbReference type="Proteomes" id="UP000256310"/>
    </source>
</evidence>
<keyword evidence="3" id="KW-1185">Reference proteome</keyword>
<dbReference type="SUPFAM" id="SSF53756">
    <property type="entry name" value="UDP-Glycosyltransferase/glycogen phosphorylase"/>
    <property type="match status" value="1"/>
</dbReference>
<evidence type="ECO:0000259" key="1">
    <source>
        <dbReference type="Pfam" id="PF13439"/>
    </source>
</evidence>
<dbReference type="InterPro" id="IPR028098">
    <property type="entry name" value="Glyco_trans_4-like_N"/>
</dbReference>
<gene>
    <name evidence="2" type="ORF">DFR46_1008</name>
</gene>
<feature type="domain" description="Glycosyltransferase subfamily 4-like N-terminal" evidence="1">
    <location>
        <begin position="14"/>
        <end position="165"/>
    </location>
</feature>
<dbReference type="PANTHER" id="PTHR45947:SF3">
    <property type="entry name" value="SULFOQUINOVOSYL TRANSFERASE SQD2"/>
    <property type="match status" value="1"/>
</dbReference>
<protein>
    <submittedName>
        <fullName evidence="2">Glycosyltransferase involved in cell wall biosynthesis</fullName>
    </submittedName>
</protein>
<dbReference type="RefSeq" id="WP_116235450.1">
    <property type="nucleotide sequence ID" value="NZ_QRDP01000004.1"/>
</dbReference>
<comment type="caution">
    <text evidence="2">The sequence shown here is derived from an EMBL/GenBank/DDBJ whole genome shotgun (WGS) entry which is preliminary data.</text>
</comment>
<dbReference type="PANTHER" id="PTHR45947">
    <property type="entry name" value="SULFOQUINOVOSYL TRANSFERASE SQD2"/>
    <property type="match status" value="1"/>
</dbReference>
<proteinExistence type="predicted"/>
<dbReference type="OrthoDB" id="9790710at2"/>
<sequence>MRIAIVTDAWEPQINGVVRTLQSVRRELEKMGHDVHVFSPDQFYSLPCPTYSEIRLALVTAEQLGAALMRIAPDAIHIATEGPLGFAARRWCRRNGLAFTTAYHTQFPDYVSKRTGLPADWIWPLMRRFHAPSSAVLTATDSIRRELRVHGITHVAPWGRGVDLASFSPGAPPHPALADLPGPVMLYVGRVAIEKNIEAFLGCRHPGSKVVVGDGPARTALQRRHPEALFLGALSGPALAGAYAGADAFVFPSRTDTFGLVMIEALASGTPVAAYPVSGPLDVLNSEVACLDPDLDAAIAGALTRDRCACARYGALFSWERSAREFLSALVPIIREFDKAA</sequence>
<evidence type="ECO:0000313" key="2">
    <source>
        <dbReference type="EMBL" id="RED15998.1"/>
    </source>
</evidence>
<name>A0A3D9FEA8_9SPHN</name>
<dbReference type="GO" id="GO:0016757">
    <property type="term" value="F:glycosyltransferase activity"/>
    <property type="evidence" value="ECO:0007669"/>
    <property type="project" value="TreeGrafter"/>
</dbReference>
<dbReference type="Pfam" id="PF13692">
    <property type="entry name" value="Glyco_trans_1_4"/>
    <property type="match status" value="1"/>
</dbReference>
<dbReference type="CDD" id="cd03814">
    <property type="entry name" value="GT4-like"/>
    <property type="match status" value="1"/>
</dbReference>
<dbReference type="InterPro" id="IPR050194">
    <property type="entry name" value="Glycosyltransferase_grp1"/>
</dbReference>
<dbReference type="Pfam" id="PF13439">
    <property type="entry name" value="Glyco_transf_4"/>
    <property type="match status" value="1"/>
</dbReference>
<accession>A0A3D9FEA8</accession>
<reference evidence="2 3" key="1">
    <citation type="submission" date="2018-07" db="EMBL/GenBank/DDBJ databases">
        <title>Genomic Encyclopedia of Type Strains, Phase IV (KMG-IV): sequencing the most valuable type-strain genomes for metagenomic binning, comparative biology and taxonomic classification.</title>
        <authorList>
            <person name="Goeker M."/>
        </authorList>
    </citation>
    <scope>NUCLEOTIDE SEQUENCE [LARGE SCALE GENOMIC DNA]</scope>
    <source>
        <strain evidence="2 3">DSM 26725</strain>
    </source>
</reference>
<dbReference type="Gene3D" id="3.40.50.2000">
    <property type="entry name" value="Glycogen Phosphorylase B"/>
    <property type="match status" value="2"/>
</dbReference>
<dbReference type="EMBL" id="QRDP01000004">
    <property type="protein sequence ID" value="RED15998.1"/>
    <property type="molecule type" value="Genomic_DNA"/>
</dbReference>
<keyword evidence="2" id="KW-0808">Transferase</keyword>